<evidence type="ECO:0000313" key="8">
    <source>
        <dbReference type="Proteomes" id="UP000887116"/>
    </source>
</evidence>
<dbReference type="Proteomes" id="UP000887116">
    <property type="component" value="Unassembled WGS sequence"/>
</dbReference>
<reference evidence="7" key="1">
    <citation type="submission" date="2020-07" db="EMBL/GenBank/DDBJ databases">
        <title>Multicomponent nature underlies the extraordinary mechanical properties of spider dragline silk.</title>
        <authorList>
            <person name="Kono N."/>
            <person name="Nakamura H."/>
            <person name="Mori M."/>
            <person name="Yoshida Y."/>
            <person name="Ohtoshi R."/>
            <person name="Malay A.D."/>
            <person name="Moran D.A.P."/>
            <person name="Tomita M."/>
            <person name="Numata K."/>
            <person name="Arakawa K."/>
        </authorList>
    </citation>
    <scope>NUCLEOTIDE SEQUENCE</scope>
</reference>
<dbReference type="AlphaFoldDB" id="A0A8X6FKC3"/>
<dbReference type="GO" id="GO:0006388">
    <property type="term" value="P:tRNA splicing, via endonucleolytic cleavage and ligation"/>
    <property type="evidence" value="ECO:0007669"/>
    <property type="project" value="TreeGrafter"/>
</dbReference>
<comment type="function">
    <text evidence="1">Catalyzes the last step of tRNA splicing, the transfer of the splice junction 2'-phosphate from ligated tRNA to NAD to produce ADP-ribose 1''-2'' cyclic phosphate.</text>
</comment>
<comment type="caution">
    <text evidence="7">The sequence shown here is derived from an EMBL/GenBank/DDBJ whole genome shotgun (WGS) entry which is preliminary data.</text>
</comment>
<dbReference type="SUPFAM" id="SSF56399">
    <property type="entry name" value="ADP-ribosylation"/>
    <property type="match status" value="1"/>
</dbReference>
<proteinExistence type="inferred from homology"/>
<dbReference type="EC" id="2.7.1.160" evidence="3"/>
<dbReference type="InterPro" id="IPR042080">
    <property type="entry name" value="RNA_2'-PTrans_N"/>
</dbReference>
<dbReference type="InterPro" id="IPR042081">
    <property type="entry name" value="RNA_2'-PTrans_C"/>
</dbReference>
<evidence type="ECO:0000256" key="4">
    <source>
        <dbReference type="ARBA" id="ARBA00022679"/>
    </source>
</evidence>
<keyword evidence="4" id="KW-0808">Transferase</keyword>
<dbReference type="GO" id="GO:0000215">
    <property type="term" value="F:tRNA 2'-phosphotransferase activity"/>
    <property type="evidence" value="ECO:0007669"/>
    <property type="project" value="UniProtKB-EC"/>
</dbReference>
<keyword evidence="8" id="KW-1185">Reference proteome</keyword>
<dbReference type="OrthoDB" id="419694at2759"/>
<dbReference type="InterPro" id="IPR002745">
    <property type="entry name" value="Ptrans_KptA/Tpt1"/>
</dbReference>
<evidence type="ECO:0000256" key="1">
    <source>
        <dbReference type="ARBA" id="ARBA00003343"/>
    </source>
</evidence>
<evidence type="ECO:0000313" key="7">
    <source>
        <dbReference type="EMBL" id="GFQ83020.1"/>
    </source>
</evidence>
<keyword evidence="5" id="KW-0520">NAD</keyword>
<dbReference type="EMBL" id="BMAO01012657">
    <property type="protein sequence ID" value="GFQ83020.1"/>
    <property type="molecule type" value="Genomic_DNA"/>
</dbReference>
<accession>A0A8X6FKC3</accession>
<dbReference type="Gene3D" id="3.20.170.30">
    <property type="match status" value="1"/>
</dbReference>
<comment type="catalytic activity">
    <reaction evidence="6">
        <text>2'-phospho-[ligated tRNA] + NAD(+) = mature tRNA + ADP-alpha-D-ribose 1'',2''-cyclic phosphate + nicotinamide</text>
        <dbReference type="Rhea" id="RHEA:23324"/>
        <dbReference type="Rhea" id="RHEA-COMP:11106"/>
        <dbReference type="Rhea" id="RHEA-COMP:11107"/>
        <dbReference type="ChEBI" id="CHEBI:17154"/>
        <dbReference type="ChEBI" id="CHEBI:57540"/>
        <dbReference type="ChEBI" id="CHEBI:76596"/>
        <dbReference type="ChEBI" id="CHEBI:82883"/>
        <dbReference type="ChEBI" id="CHEBI:85027"/>
        <dbReference type="EC" id="2.7.1.160"/>
    </reaction>
</comment>
<dbReference type="Pfam" id="PF01885">
    <property type="entry name" value="PTS_2-RNA"/>
    <property type="match status" value="1"/>
</dbReference>
<dbReference type="PANTHER" id="PTHR12684">
    <property type="entry name" value="PUTATIVE PHOSPHOTRANSFERASE"/>
    <property type="match status" value="1"/>
</dbReference>
<name>A0A8X6FKC3_TRICU</name>
<evidence type="ECO:0000256" key="6">
    <source>
        <dbReference type="ARBA" id="ARBA00047949"/>
    </source>
</evidence>
<evidence type="ECO:0000256" key="3">
    <source>
        <dbReference type="ARBA" id="ARBA00012007"/>
    </source>
</evidence>
<sequence length="212" mass="24303">MSFSRKPFVENKDIKTSKLLSWLLRHGAESQGLKLDDAGFVDVQALLNLKVCENISLSDIKRVVEHNDKQRFTLRYNENENCLLIRANQGHSLKVNDDALLTLLTEENVPHTVYHGTFFSKLKCIREQGLNRMNRNHVHFASKLPTEDTGENKMRHNIQAVVGVDTLKAMKDGYKFYKSDNEVILCPGNDKGIIPPCYFNGIWKLSPFKKLE</sequence>
<evidence type="ECO:0000256" key="2">
    <source>
        <dbReference type="ARBA" id="ARBA00009836"/>
    </source>
</evidence>
<dbReference type="Gene3D" id="1.10.10.970">
    <property type="entry name" value="RNA 2'-phosphotransferase, Tpt1/KptA family, N-terminal domain"/>
    <property type="match status" value="1"/>
</dbReference>
<evidence type="ECO:0000256" key="5">
    <source>
        <dbReference type="ARBA" id="ARBA00023027"/>
    </source>
</evidence>
<organism evidence="7 8">
    <name type="scientific">Trichonephila clavata</name>
    <name type="common">Joro spider</name>
    <name type="synonym">Nephila clavata</name>
    <dbReference type="NCBI Taxonomy" id="2740835"/>
    <lineage>
        <taxon>Eukaryota</taxon>
        <taxon>Metazoa</taxon>
        <taxon>Ecdysozoa</taxon>
        <taxon>Arthropoda</taxon>
        <taxon>Chelicerata</taxon>
        <taxon>Arachnida</taxon>
        <taxon>Araneae</taxon>
        <taxon>Araneomorphae</taxon>
        <taxon>Entelegynae</taxon>
        <taxon>Araneoidea</taxon>
        <taxon>Nephilidae</taxon>
        <taxon>Trichonephila</taxon>
    </lineage>
</organism>
<dbReference type="PANTHER" id="PTHR12684:SF2">
    <property type="entry name" value="TRNA 2'-PHOSPHOTRANSFERASE 1"/>
    <property type="match status" value="1"/>
</dbReference>
<protein>
    <recommendedName>
        <fullName evidence="3">2'-phosphotransferase</fullName>
        <ecNumber evidence="3">2.7.1.160</ecNumber>
    </recommendedName>
</protein>
<gene>
    <name evidence="7" type="primary">trpt1</name>
    <name evidence="7" type="ORF">TNCT_302451</name>
</gene>
<comment type="similarity">
    <text evidence="2">Belongs to the KptA/TPT1 family.</text>
</comment>